<evidence type="ECO:0000313" key="2">
    <source>
        <dbReference type="Proteomes" id="UP000705379"/>
    </source>
</evidence>
<accession>A0A944CES3</accession>
<dbReference type="AlphaFoldDB" id="A0A944CES3"/>
<protein>
    <submittedName>
        <fullName evidence="1">Uncharacterized protein</fullName>
    </submittedName>
</protein>
<evidence type="ECO:0000313" key="1">
    <source>
        <dbReference type="EMBL" id="MBS8260896.1"/>
    </source>
</evidence>
<proteinExistence type="predicted"/>
<name>A0A944CES3_9HYPH</name>
<reference evidence="1" key="2">
    <citation type="journal article" date="2021" name="Microorganisms">
        <title>Bacterial Dimethylsulfoniopropionate Biosynthesis in the East China Sea.</title>
        <authorList>
            <person name="Liu J."/>
            <person name="Zhang Y."/>
            <person name="Liu J."/>
            <person name="Zhong H."/>
            <person name="Williams B.T."/>
            <person name="Zheng Y."/>
            <person name="Curson A.R.J."/>
            <person name="Sun C."/>
            <person name="Sun H."/>
            <person name="Song D."/>
            <person name="Wagner Mackenzie B."/>
            <person name="Bermejo Martinez A."/>
            <person name="Todd J.D."/>
            <person name="Zhang X.H."/>
        </authorList>
    </citation>
    <scope>NUCLEOTIDE SEQUENCE</scope>
    <source>
        <strain evidence="1">AESS21</strain>
    </source>
</reference>
<sequence>MSHSLVPVFIEFTPKGASECNPKVLAVLRSYLGIIAAHLKPMAANKQPSGLLESLEALPALTLVNTSTNTSTDTVDLPETLTPEIAHKAEALTLKTLNLREDFGGSFEKIFETALSKRLEDLGPQDTLDASILLVAVNATDKSAPSLNYVKCDVTLSAVTESGHGFEQHKVRSLGLQLTWTGYHLAHMQIASAEDFVASLKKSGDIIDLAKAGLLKTFNIQTAQ</sequence>
<dbReference type="RefSeq" id="WP_213216343.1">
    <property type="nucleotide sequence ID" value="NZ_QTKU01000002.1"/>
</dbReference>
<gene>
    <name evidence="1" type="ORF">DYI23_11745</name>
</gene>
<comment type="caution">
    <text evidence="1">The sequence shown here is derived from an EMBL/GenBank/DDBJ whole genome shotgun (WGS) entry which is preliminary data.</text>
</comment>
<dbReference type="EMBL" id="QTKU01000002">
    <property type="protein sequence ID" value="MBS8260896.1"/>
    <property type="molecule type" value="Genomic_DNA"/>
</dbReference>
<reference evidence="1" key="1">
    <citation type="submission" date="2018-08" db="EMBL/GenBank/DDBJ databases">
        <authorList>
            <person name="Jin W."/>
            <person name="Wang H."/>
            <person name="Yang Y."/>
            <person name="Li M."/>
            <person name="Liu J."/>
        </authorList>
    </citation>
    <scope>NUCLEOTIDE SEQUENCE</scope>
    <source>
        <strain evidence="1">AESS21</strain>
    </source>
</reference>
<dbReference type="Proteomes" id="UP000705379">
    <property type="component" value="Unassembled WGS sequence"/>
</dbReference>
<organism evidence="1 2">
    <name type="scientific">Roseibium polysiphoniae</name>
    <dbReference type="NCBI Taxonomy" id="2571221"/>
    <lineage>
        <taxon>Bacteria</taxon>
        <taxon>Pseudomonadati</taxon>
        <taxon>Pseudomonadota</taxon>
        <taxon>Alphaproteobacteria</taxon>
        <taxon>Hyphomicrobiales</taxon>
        <taxon>Stappiaceae</taxon>
        <taxon>Roseibium</taxon>
    </lineage>
</organism>